<sequence length="285" mass="31923">MKKTILVSGLLPFDSGKTWFTLSLFKTLTATGAKAVPYKPVAAHNIWYSAITVKHSVRLKMLVGNDAYAYFRETGESPALLNPVALAVAPLDPSNYGFNMEKYLEDSALFLPQLVMARIAHHPSGQIEHFIIQENVEKTVTEARRVLELLKKKLQATARSLKEISEMLVSRRIDQIVASALNSLLEKYDVILLESFNDALLPSMGLIENVDQIIIVAPGKAFLYDTSTTKNILQHLAKNLDNPAYLVTSRLLPKFKPEKTIDTPVLLKPREHSMLQPIVDFILKE</sequence>
<dbReference type="AlphaFoldDB" id="A0A7M1UQA2"/>
<proteinExistence type="predicted"/>
<evidence type="ECO:0000256" key="1">
    <source>
        <dbReference type="SAM" id="Coils"/>
    </source>
</evidence>
<reference evidence="2 3" key="1">
    <citation type="submission" date="2020-10" db="EMBL/GenBank/DDBJ databases">
        <title>Complete genome sequence of Thermosphaera aggregans strain 3507.</title>
        <authorList>
            <person name="Zayulina K.S."/>
            <person name="Elcheninov A.G."/>
            <person name="Toshchakov S.V."/>
            <person name="Kublanov I.V."/>
            <person name="Kochetkova T.V."/>
        </authorList>
    </citation>
    <scope>NUCLEOTIDE SEQUENCE [LARGE SCALE GENOMIC DNA]</scope>
    <source>
        <strain evidence="2 3">3507</strain>
    </source>
</reference>
<dbReference type="OrthoDB" id="39107at2157"/>
<organism evidence="2 3">
    <name type="scientific">Thermosphaera chiliense</name>
    <dbReference type="NCBI Taxonomy" id="3402707"/>
    <lineage>
        <taxon>Archaea</taxon>
        <taxon>Thermoproteota</taxon>
        <taxon>Thermoprotei</taxon>
        <taxon>Desulfurococcales</taxon>
        <taxon>Desulfurococcaceae</taxon>
        <taxon>Thermosphaera</taxon>
    </lineage>
</organism>
<dbReference type="GeneID" id="59454941"/>
<evidence type="ECO:0000313" key="2">
    <source>
        <dbReference type="EMBL" id="QOR94169.1"/>
    </source>
</evidence>
<gene>
    <name evidence="2" type="ORF">IMZ38_05945</name>
</gene>
<evidence type="ECO:0008006" key="4">
    <source>
        <dbReference type="Google" id="ProtNLM"/>
    </source>
</evidence>
<dbReference type="EMBL" id="CP063144">
    <property type="protein sequence ID" value="QOR94169.1"/>
    <property type="molecule type" value="Genomic_DNA"/>
</dbReference>
<dbReference type="InterPro" id="IPR027417">
    <property type="entry name" value="P-loop_NTPase"/>
</dbReference>
<feature type="coiled-coil region" evidence="1">
    <location>
        <begin position="133"/>
        <end position="167"/>
    </location>
</feature>
<dbReference type="RefSeq" id="WP_193435971.1">
    <property type="nucleotide sequence ID" value="NZ_CP063144.1"/>
</dbReference>
<protein>
    <recommendedName>
        <fullName evidence="4">ATPase</fullName>
    </recommendedName>
</protein>
<accession>A0A7M1UQA2</accession>
<evidence type="ECO:0000313" key="3">
    <source>
        <dbReference type="Proteomes" id="UP000593766"/>
    </source>
</evidence>
<dbReference type="Gene3D" id="3.40.50.300">
    <property type="entry name" value="P-loop containing nucleotide triphosphate hydrolases"/>
    <property type="match status" value="1"/>
</dbReference>
<keyword evidence="1" id="KW-0175">Coiled coil</keyword>
<dbReference type="KEGG" id="tcs:IMZ38_05945"/>
<keyword evidence="3" id="KW-1185">Reference proteome</keyword>
<dbReference type="SUPFAM" id="SSF52540">
    <property type="entry name" value="P-loop containing nucleoside triphosphate hydrolases"/>
    <property type="match status" value="1"/>
</dbReference>
<name>A0A7M1UQA2_9CREN</name>
<dbReference type="Proteomes" id="UP000593766">
    <property type="component" value="Chromosome"/>
</dbReference>